<evidence type="ECO:0000313" key="5">
    <source>
        <dbReference type="EMBL" id="MBB5817429.1"/>
    </source>
</evidence>
<sequence length="343" mass="35220">MKKFRSLLTVATVTASVLLAAGCGAIEAPGGTAAAGGDAASGGEFKLASRISDDVKQNKKLVIRLSYHDPSLAFASPIRQGVEKAAAELGVDAKIVGPTGGDANQQVSELQTLINQGQVHGLAVSSASSDALKPVIAQAAAAGIPIISFNTDNPGSAQMAFVGQDLEKSGESEAAELVKLVGDKKGKVVVFSVDTGAGWSHDRFTGFKRGLEGSGLEIVGPVNTGNEPSKAYNTVESTMAAQKDAVAVASLDCCSFTAAAKWIKDSGNTGKIHAVGFDVLPQTVEYLKGGVVDMTISQNPVDQGYRSVKLLVDHLRDGTPIADVDTGAVLVTEDNVDDVPVEG</sequence>
<dbReference type="InterPro" id="IPR025997">
    <property type="entry name" value="SBP_2_dom"/>
</dbReference>
<dbReference type="RefSeq" id="WP_184540584.1">
    <property type="nucleotide sequence ID" value="NZ_JACHMP010000001.1"/>
</dbReference>
<feature type="signal peptide" evidence="3">
    <location>
        <begin position="1"/>
        <end position="20"/>
    </location>
</feature>
<dbReference type="InterPro" id="IPR028082">
    <property type="entry name" value="Peripla_BP_I"/>
</dbReference>
<comment type="subcellular location">
    <subcellularLocation>
        <location evidence="1">Cell envelope</location>
    </subcellularLocation>
</comment>
<feature type="domain" description="Periplasmic binding protein" evidence="4">
    <location>
        <begin position="66"/>
        <end position="316"/>
    </location>
</feature>
<dbReference type="Pfam" id="PF13407">
    <property type="entry name" value="Peripla_BP_4"/>
    <property type="match status" value="1"/>
</dbReference>
<evidence type="ECO:0000256" key="1">
    <source>
        <dbReference type="ARBA" id="ARBA00004196"/>
    </source>
</evidence>
<organism evidence="5 6">
    <name type="scientific">Streptosporangium becharense</name>
    <dbReference type="NCBI Taxonomy" id="1816182"/>
    <lineage>
        <taxon>Bacteria</taxon>
        <taxon>Bacillati</taxon>
        <taxon>Actinomycetota</taxon>
        <taxon>Actinomycetes</taxon>
        <taxon>Streptosporangiales</taxon>
        <taxon>Streptosporangiaceae</taxon>
        <taxon>Streptosporangium</taxon>
    </lineage>
</organism>
<keyword evidence="5" id="KW-0762">Sugar transport</keyword>
<dbReference type="Gene3D" id="3.40.50.2300">
    <property type="match status" value="2"/>
</dbReference>
<evidence type="ECO:0000256" key="2">
    <source>
        <dbReference type="ARBA" id="ARBA00007639"/>
    </source>
</evidence>
<dbReference type="GO" id="GO:0030246">
    <property type="term" value="F:carbohydrate binding"/>
    <property type="evidence" value="ECO:0007669"/>
    <property type="project" value="TreeGrafter"/>
</dbReference>
<dbReference type="EMBL" id="JACHMP010000001">
    <property type="protein sequence ID" value="MBB5817429.1"/>
    <property type="molecule type" value="Genomic_DNA"/>
</dbReference>
<evidence type="ECO:0000259" key="4">
    <source>
        <dbReference type="Pfam" id="PF13407"/>
    </source>
</evidence>
<keyword evidence="6" id="KW-1185">Reference proteome</keyword>
<evidence type="ECO:0000313" key="6">
    <source>
        <dbReference type="Proteomes" id="UP000540685"/>
    </source>
</evidence>
<dbReference type="AlphaFoldDB" id="A0A7W9IB26"/>
<dbReference type="GO" id="GO:0030288">
    <property type="term" value="C:outer membrane-bounded periplasmic space"/>
    <property type="evidence" value="ECO:0007669"/>
    <property type="project" value="TreeGrafter"/>
</dbReference>
<name>A0A7W9IB26_9ACTN</name>
<dbReference type="PROSITE" id="PS51257">
    <property type="entry name" value="PROKAR_LIPOPROTEIN"/>
    <property type="match status" value="1"/>
</dbReference>
<comment type="caution">
    <text evidence="5">The sequence shown here is derived from an EMBL/GenBank/DDBJ whole genome shotgun (WGS) entry which is preliminary data.</text>
</comment>
<feature type="chain" id="PRO_5039686261" evidence="3">
    <location>
        <begin position="21"/>
        <end position="343"/>
    </location>
</feature>
<evidence type="ECO:0000256" key="3">
    <source>
        <dbReference type="SAM" id="SignalP"/>
    </source>
</evidence>
<dbReference type="Proteomes" id="UP000540685">
    <property type="component" value="Unassembled WGS sequence"/>
</dbReference>
<dbReference type="PANTHER" id="PTHR30036:SF7">
    <property type="entry name" value="ABC TRANSPORTER PERIPLASMIC-BINDING PROTEIN YPHF"/>
    <property type="match status" value="1"/>
</dbReference>
<protein>
    <submittedName>
        <fullName evidence="5">Simple sugar transport system substrate-binding protein/ribose transport system substrate-binding protein</fullName>
    </submittedName>
</protein>
<proteinExistence type="inferred from homology"/>
<keyword evidence="3" id="KW-0732">Signal</keyword>
<dbReference type="InterPro" id="IPR050555">
    <property type="entry name" value="Bact_Solute-Bind_Prot2"/>
</dbReference>
<reference evidence="5 6" key="1">
    <citation type="submission" date="2020-08" db="EMBL/GenBank/DDBJ databases">
        <title>Sequencing the genomes of 1000 actinobacteria strains.</title>
        <authorList>
            <person name="Klenk H.-P."/>
        </authorList>
    </citation>
    <scope>NUCLEOTIDE SEQUENCE [LARGE SCALE GENOMIC DNA]</scope>
    <source>
        <strain evidence="5 6">DSM 46887</strain>
    </source>
</reference>
<accession>A0A7W9IB26</accession>
<gene>
    <name evidence="5" type="ORF">F4562_000491</name>
</gene>
<keyword evidence="5" id="KW-0813">Transport</keyword>
<dbReference type="SUPFAM" id="SSF53822">
    <property type="entry name" value="Periplasmic binding protein-like I"/>
    <property type="match status" value="1"/>
</dbReference>
<dbReference type="PANTHER" id="PTHR30036">
    <property type="entry name" value="D-XYLOSE-BINDING PERIPLASMIC PROTEIN"/>
    <property type="match status" value="1"/>
</dbReference>
<comment type="similarity">
    <text evidence="2">Belongs to the bacterial solute-binding protein 2 family.</text>
</comment>